<feature type="transmembrane region" description="Helical" evidence="7">
    <location>
        <begin position="150"/>
        <end position="175"/>
    </location>
</feature>
<protein>
    <submittedName>
        <fullName evidence="9">sn-glycerol-3-phosphate transport system permease protein UgpA</fullName>
    </submittedName>
</protein>
<evidence type="ECO:0000256" key="4">
    <source>
        <dbReference type="ARBA" id="ARBA00022692"/>
    </source>
</evidence>
<sequence length="288" mass="32217">MKLYRTWKVKPYVLVLPALLLAVVFAYRPFVITILNSFHTVNLGGVRMQFVGVENYQRLFASESFQASLSNTLRFTLFFVPTNITICLSAALLSNREGKLATLNQIFFFLPMAVGLSSAMMIIKMMFNPSIGIINHLIGADIQWFNDPKAAMALLVIAGVYLDIGFNFLLLSAALRNVPKELVEVANLEGAGKMSIFRYLQLPLIAPTLVFVLMTNIKDAMLISSPVLILTEGGPFRSTQTLVYQMYLEGFKSGNYAMGSAIATVVFLLTFTILLSLLHLERRRVYYQ</sequence>
<dbReference type="InterPro" id="IPR051393">
    <property type="entry name" value="ABC_transporter_permease"/>
</dbReference>
<evidence type="ECO:0000256" key="3">
    <source>
        <dbReference type="ARBA" id="ARBA00022475"/>
    </source>
</evidence>
<dbReference type="SUPFAM" id="SSF161098">
    <property type="entry name" value="MetI-like"/>
    <property type="match status" value="1"/>
</dbReference>
<keyword evidence="6 7" id="KW-0472">Membrane</keyword>
<evidence type="ECO:0000313" key="9">
    <source>
        <dbReference type="EMBL" id="MPM27874.1"/>
    </source>
</evidence>
<organism evidence="9">
    <name type="scientific">bioreactor metagenome</name>
    <dbReference type="NCBI Taxonomy" id="1076179"/>
    <lineage>
        <taxon>unclassified sequences</taxon>
        <taxon>metagenomes</taxon>
        <taxon>ecological metagenomes</taxon>
    </lineage>
</organism>
<dbReference type="GO" id="GO:0005886">
    <property type="term" value="C:plasma membrane"/>
    <property type="evidence" value="ECO:0007669"/>
    <property type="project" value="UniProtKB-SubCell"/>
</dbReference>
<feature type="transmembrane region" description="Helical" evidence="7">
    <location>
        <begin position="256"/>
        <end position="278"/>
    </location>
</feature>
<comment type="caution">
    <text evidence="9">The sequence shown here is derived from an EMBL/GenBank/DDBJ whole genome shotgun (WGS) entry which is preliminary data.</text>
</comment>
<dbReference type="EMBL" id="VSSQ01005107">
    <property type="protein sequence ID" value="MPM27874.1"/>
    <property type="molecule type" value="Genomic_DNA"/>
</dbReference>
<feature type="domain" description="ABC transmembrane type-1" evidence="8">
    <location>
        <begin position="69"/>
        <end position="279"/>
    </location>
</feature>
<reference evidence="9" key="1">
    <citation type="submission" date="2019-08" db="EMBL/GenBank/DDBJ databases">
        <authorList>
            <person name="Kucharzyk K."/>
            <person name="Murdoch R.W."/>
            <person name="Higgins S."/>
            <person name="Loffler F."/>
        </authorList>
    </citation>
    <scope>NUCLEOTIDE SEQUENCE</scope>
</reference>
<dbReference type="Gene3D" id="1.10.3720.10">
    <property type="entry name" value="MetI-like"/>
    <property type="match status" value="1"/>
</dbReference>
<feature type="transmembrane region" description="Helical" evidence="7">
    <location>
        <begin position="196"/>
        <end position="217"/>
    </location>
</feature>
<comment type="subcellular location">
    <subcellularLocation>
        <location evidence="1">Cell membrane</location>
        <topology evidence="1">Multi-pass membrane protein</topology>
    </subcellularLocation>
</comment>
<feature type="transmembrane region" description="Helical" evidence="7">
    <location>
        <begin position="12"/>
        <end position="35"/>
    </location>
</feature>
<dbReference type="Pfam" id="PF00528">
    <property type="entry name" value="BPD_transp_1"/>
    <property type="match status" value="1"/>
</dbReference>
<evidence type="ECO:0000256" key="6">
    <source>
        <dbReference type="ARBA" id="ARBA00023136"/>
    </source>
</evidence>
<evidence type="ECO:0000256" key="1">
    <source>
        <dbReference type="ARBA" id="ARBA00004651"/>
    </source>
</evidence>
<feature type="transmembrane region" description="Helical" evidence="7">
    <location>
        <begin position="106"/>
        <end position="127"/>
    </location>
</feature>
<proteinExistence type="predicted"/>
<evidence type="ECO:0000256" key="2">
    <source>
        <dbReference type="ARBA" id="ARBA00022448"/>
    </source>
</evidence>
<evidence type="ECO:0000256" key="7">
    <source>
        <dbReference type="SAM" id="Phobius"/>
    </source>
</evidence>
<dbReference type="AlphaFoldDB" id="A0A644YP50"/>
<dbReference type="PANTHER" id="PTHR30193">
    <property type="entry name" value="ABC TRANSPORTER PERMEASE PROTEIN"/>
    <property type="match status" value="1"/>
</dbReference>
<keyword evidence="5 7" id="KW-1133">Transmembrane helix</keyword>
<dbReference type="InterPro" id="IPR000515">
    <property type="entry name" value="MetI-like"/>
</dbReference>
<dbReference type="InterPro" id="IPR035906">
    <property type="entry name" value="MetI-like_sf"/>
</dbReference>
<evidence type="ECO:0000259" key="8">
    <source>
        <dbReference type="PROSITE" id="PS50928"/>
    </source>
</evidence>
<evidence type="ECO:0000256" key="5">
    <source>
        <dbReference type="ARBA" id="ARBA00022989"/>
    </source>
</evidence>
<keyword evidence="2" id="KW-0813">Transport</keyword>
<feature type="transmembrane region" description="Helical" evidence="7">
    <location>
        <begin position="75"/>
        <end position="94"/>
    </location>
</feature>
<dbReference type="PROSITE" id="PS50928">
    <property type="entry name" value="ABC_TM1"/>
    <property type="match status" value="1"/>
</dbReference>
<dbReference type="CDD" id="cd06261">
    <property type="entry name" value="TM_PBP2"/>
    <property type="match status" value="1"/>
</dbReference>
<keyword evidence="3" id="KW-1003">Cell membrane</keyword>
<dbReference type="PANTHER" id="PTHR30193:SF37">
    <property type="entry name" value="INNER MEMBRANE ABC TRANSPORTER PERMEASE PROTEIN YCJO"/>
    <property type="match status" value="1"/>
</dbReference>
<gene>
    <name evidence="9" type="primary">ugpA_17</name>
    <name evidence="9" type="ORF">SDC9_74389</name>
</gene>
<keyword evidence="4 7" id="KW-0812">Transmembrane</keyword>
<accession>A0A644YP50</accession>
<name>A0A644YP50_9ZZZZ</name>
<dbReference type="GO" id="GO:0055085">
    <property type="term" value="P:transmembrane transport"/>
    <property type="evidence" value="ECO:0007669"/>
    <property type="project" value="InterPro"/>
</dbReference>